<reference evidence="1 2" key="1">
    <citation type="submission" date="2012-01" db="EMBL/GenBank/DDBJ databases">
        <title>Complete sequence of Desulfotomaculum gibsoniae DSM 7213.</title>
        <authorList>
            <consortium name="US DOE Joint Genome Institute"/>
            <person name="Lucas S."/>
            <person name="Han J."/>
            <person name="Lapidus A."/>
            <person name="Cheng J.-F."/>
            <person name="Goodwin L."/>
            <person name="Pitluck S."/>
            <person name="Peters L."/>
            <person name="Ovchinnikova G."/>
            <person name="Teshima H."/>
            <person name="Detter J.C."/>
            <person name="Han C."/>
            <person name="Tapia R."/>
            <person name="Land M."/>
            <person name="Hauser L."/>
            <person name="Kyrpides N."/>
            <person name="Ivanova N."/>
            <person name="Pagani I."/>
            <person name="Parshina S."/>
            <person name="Plugge C."/>
            <person name="Muyzer G."/>
            <person name="Kuever J."/>
            <person name="Ivanova A."/>
            <person name="Nazina T."/>
            <person name="Klenk H.-P."/>
            <person name="Brambilla E."/>
            <person name="Spring S."/>
            <person name="Stams A.F."/>
            <person name="Woyke T."/>
        </authorList>
    </citation>
    <scope>NUCLEOTIDE SEQUENCE [LARGE SCALE GENOMIC DNA]</scope>
    <source>
        <strain evidence="1 2">DSM 7213</strain>
    </source>
</reference>
<dbReference type="PROSITE" id="PS00092">
    <property type="entry name" value="N6_MTASE"/>
    <property type="match status" value="1"/>
</dbReference>
<name>R4KQS5_9FIRM</name>
<gene>
    <name evidence="1" type="ORF">Desgi_4676</name>
</gene>
<keyword evidence="2" id="KW-1185">Reference proteome</keyword>
<keyword evidence="1" id="KW-0489">Methyltransferase</keyword>
<keyword evidence="1" id="KW-0808">Transferase</keyword>
<protein>
    <submittedName>
        <fullName evidence="1">Adenine-specific DNA methylase containing a Zn-ribbon</fullName>
    </submittedName>
</protein>
<dbReference type="GO" id="GO:0008168">
    <property type="term" value="F:methyltransferase activity"/>
    <property type="evidence" value="ECO:0007669"/>
    <property type="project" value="UniProtKB-KW"/>
</dbReference>
<dbReference type="SUPFAM" id="SSF53335">
    <property type="entry name" value="S-adenosyl-L-methionine-dependent methyltransferases"/>
    <property type="match status" value="2"/>
</dbReference>
<dbReference type="Proteomes" id="UP000013520">
    <property type="component" value="Chromosome"/>
</dbReference>
<dbReference type="RefSeq" id="WP_006522253.1">
    <property type="nucleotide sequence ID" value="NC_021184.1"/>
</dbReference>
<dbReference type="AlphaFoldDB" id="R4KQS5"/>
<dbReference type="EMBL" id="CP003273">
    <property type="protein sequence ID" value="AGL03902.1"/>
    <property type="molecule type" value="Genomic_DNA"/>
</dbReference>
<dbReference type="OrthoDB" id="9800801at2"/>
<evidence type="ECO:0000313" key="2">
    <source>
        <dbReference type="Proteomes" id="UP000013520"/>
    </source>
</evidence>
<dbReference type="GO" id="GO:0032259">
    <property type="term" value="P:methylation"/>
    <property type="evidence" value="ECO:0007669"/>
    <property type="project" value="UniProtKB-KW"/>
</dbReference>
<accession>R4KQS5</accession>
<dbReference type="REBASE" id="64837">
    <property type="entry name" value="M.Dgi7213ORF4676P"/>
</dbReference>
<evidence type="ECO:0000313" key="1">
    <source>
        <dbReference type="EMBL" id="AGL03902.1"/>
    </source>
</evidence>
<dbReference type="InterPro" id="IPR029063">
    <property type="entry name" value="SAM-dependent_MTases_sf"/>
</dbReference>
<dbReference type="Gene3D" id="3.40.50.150">
    <property type="entry name" value="Vaccinia Virus protein VP39"/>
    <property type="match status" value="2"/>
</dbReference>
<dbReference type="eggNOG" id="COG1743">
    <property type="taxonomic scope" value="Bacteria"/>
</dbReference>
<sequence>MIEKDFDIPFISDLALHEKRIQQNYRPIIAVHKWFARRPGTLFRGLLLSEFANGNLKDNFYKAHNLNKLKIADPFMGGGSPLIEANRLGCDITGYDINPMAYWIVRQEIAHLDLEAYRKAAVALQERLEKEVGSFYRTICTECGSPNAHVKYFIWVKTLKCDECGMTYDLFPGYLLAGNQRHPKNVIICSACGELNEVEDRKKLSCCHACGEVLKISGPDTRNHSECPHCGEINTYPKPSNGAPQHRMIAIEYHCPSCKPNHKGRFFKKPDREDLEKYEIASEAWRRLLPSFVPDDEIPPGDETDRLHRWGYLRYREMFNDRQLLGLELSCRTIAGFKDEKIRNALATNLSDLLRYQNMLCRYDTMALKSLDIFSIHGFPVGLMQCESNLLGISNGGKYSNIGSGGWSNIILKYDRAKAYCDKPFEIRHQGGKKVQVEIRGEWIGEHRNTSIPPEDRNVTLHCCSSTFADLPPGSLDAVITDPPYFANVQYAELMDFCYVWLRRLAIDDASGVFDKHSTRDENELTGNITMERGLSHFTEGLAAAFVKMAHALKEGAPLAFTYHHNKIEAYLPVAVAVLDAGLTCSASIPCPAEMGASIHINGTGSSIIDTVFVCRSTGSVPRRTIVSKPEEIAGLVKEDLYSIRKGNVNLTHGDIRCIAYGHLVRLAVWNLRKNWNVGLLASEKMKVVTQAIDKLGGWPIVERLLSDVLSNIPRYQSSIAREEQEHYGGKEDEISF</sequence>
<dbReference type="HOGENOM" id="CLU_007795_1_0_9"/>
<dbReference type="GO" id="GO:0003676">
    <property type="term" value="F:nucleic acid binding"/>
    <property type="evidence" value="ECO:0007669"/>
    <property type="project" value="InterPro"/>
</dbReference>
<dbReference type="KEGG" id="dgi:Desgi_4676"/>
<organism evidence="1 2">
    <name type="scientific">Desulfoscipio gibsoniae DSM 7213</name>
    <dbReference type="NCBI Taxonomy" id="767817"/>
    <lineage>
        <taxon>Bacteria</taxon>
        <taxon>Bacillati</taxon>
        <taxon>Bacillota</taxon>
        <taxon>Clostridia</taxon>
        <taxon>Eubacteriales</taxon>
        <taxon>Desulfallaceae</taxon>
        <taxon>Desulfoscipio</taxon>
    </lineage>
</organism>
<dbReference type="STRING" id="767817.Desgi_4676"/>
<proteinExistence type="predicted"/>
<dbReference type="InterPro" id="IPR002052">
    <property type="entry name" value="DNA_methylase_N6_adenine_CS"/>
</dbReference>